<dbReference type="Gene3D" id="3.20.20.80">
    <property type="entry name" value="Glycosidases"/>
    <property type="match status" value="1"/>
</dbReference>
<dbReference type="PANTHER" id="PTHR34135:SF2">
    <property type="entry name" value="LYSOZYME"/>
    <property type="match status" value="1"/>
</dbReference>
<dbReference type="InterPro" id="IPR013783">
    <property type="entry name" value="Ig-like_fold"/>
</dbReference>
<organism evidence="3">
    <name type="scientific">freshwater metagenome</name>
    <dbReference type="NCBI Taxonomy" id="449393"/>
    <lineage>
        <taxon>unclassified sequences</taxon>
        <taxon>metagenomes</taxon>
        <taxon>ecological metagenomes</taxon>
    </lineage>
</organism>
<dbReference type="Gene3D" id="2.60.40.10">
    <property type="entry name" value="Immunoglobulins"/>
    <property type="match status" value="1"/>
</dbReference>
<sequence>MKLLRNQILTILATILISTQLIPVSAANFTSTFSVSQTPSATEPLITFHGVIKPALKNAVVKIFVKLDEKWVDTRLRTNSTSSGAWKIEANATAQSTKVSYRAKILVGKSTANTVIKSLTIKPLPSISEADPASLIALAGPGGRIHGADISRWQHPNDKPIDFAKMYGAGIRFVMIKASDARDDSDIPSLKFLLNDRNAAQAAGIYTGFYHYAYLPNTADPALVIRDAKAQAQKVIWRLASIGGYNTRDLTYALDLENNCIQINKSKVCTKYATRSNITLWAETWMAMVAEKTGRKPFLYSYSGFLETAMNRSATLRNYPLWMAQYAINPADPIAEPGRKISGCYVNSWSTSNCTSLWQIWQYTSCGIASKYGVPSTRLDLNVFRGDTNSFLKLVQGNWIPQVGDLLPVNESSTMTISGIKSTTTNKSVEITIEVLRATGTPVVTGTVVFRSDIEIAKKPVQTVVRDAAGVWVLSIDGLSAGSYTGKIVYVDQTGTHAQSEEMIQFILEEGTAPSPKPSATKKPVTPPTDGCKNQIKN</sequence>
<dbReference type="GO" id="GO:0009253">
    <property type="term" value="P:peptidoglycan catabolic process"/>
    <property type="evidence" value="ECO:0007669"/>
    <property type="project" value="InterPro"/>
</dbReference>
<dbReference type="GO" id="GO:0016998">
    <property type="term" value="P:cell wall macromolecule catabolic process"/>
    <property type="evidence" value="ECO:0007669"/>
    <property type="project" value="InterPro"/>
</dbReference>
<gene>
    <name evidence="3" type="ORF">UFOPK1791_00417</name>
</gene>
<dbReference type="PROSITE" id="PS51904">
    <property type="entry name" value="GLYCOSYL_HYDROL_F25_2"/>
    <property type="match status" value="1"/>
</dbReference>
<dbReference type="InterPro" id="IPR002053">
    <property type="entry name" value="Glyco_hydro_25"/>
</dbReference>
<name>A0A6J6FVC2_9ZZZZ</name>
<dbReference type="InterPro" id="IPR017853">
    <property type="entry name" value="GH"/>
</dbReference>
<dbReference type="CDD" id="cd00599">
    <property type="entry name" value="GH25_muramidase"/>
    <property type="match status" value="1"/>
</dbReference>
<dbReference type="SUPFAM" id="SSF51445">
    <property type="entry name" value="(Trans)glycosidases"/>
    <property type="match status" value="1"/>
</dbReference>
<dbReference type="GO" id="GO:0003796">
    <property type="term" value="F:lysozyme activity"/>
    <property type="evidence" value="ECO:0007669"/>
    <property type="project" value="InterPro"/>
</dbReference>
<evidence type="ECO:0000256" key="1">
    <source>
        <dbReference type="ARBA" id="ARBA00010646"/>
    </source>
</evidence>
<feature type="region of interest" description="Disordered" evidence="2">
    <location>
        <begin position="510"/>
        <end position="538"/>
    </location>
</feature>
<accession>A0A6J6FVC2</accession>
<dbReference type="EMBL" id="CAEZUF010000026">
    <property type="protein sequence ID" value="CAB4588548.1"/>
    <property type="molecule type" value="Genomic_DNA"/>
</dbReference>
<reference evidence="3" key="1">
    <citation type="submission" date="2020-05" db="EMBL/GenBank/DDBJ databases">
        <authorList>
            <person name="Chiriac C."/>
            <person name="Salcher M."/>
            <person name="Ghai R."/>
            <person name="Kavagutti S V."/>
        </authorList>
    </citation>
    <scope>NUCLEOTIDE SEQUENCE</scope>
</reference>
<evidence type="ECO:0000256" key="2">
    <source>
        <dbReference type="SAM" id="MobiDB-lite"/>
    </source>
</evidence>
<evidence type="ECO:0000313" key="3">
    <source>
        <dbReference type="EMBL" id="CAB4588548.1"/>
    </source>
</evidence>
<feature type="compositionally biased region" description="Low complexity" evidence="2">
    <location>
        <begin position="512"/>
        <end position="524"/>
    </location>
</feature>
<proteinExistence type="inferred from homology"/>
<dbReference type="PANTHER" id="PTHR34135">
    <property type="entry name" value="LYSOZYME"/>
    <property type="match status" value="1"/>
</dbReference>
<comment type="similarity">
    <text evidence="1">Belongs to the glycosyl hydrolase 25 family.</text>
</comment>
<dbReference type="AlphaFoldDB" id="A0A6J6FVC2"/>
<dbReference type="Pfam" id="PF01183">
    <property type="entry name" value="Glyco_hydro_25"/>
    <property type="match status" value="1"/>
</dbReference>
<dbReference type="GO" id="GO:0016052">
    <property type="term" value="P:carbohydrate catabolic process"/>
    <property type="evidence" value="ECO:0007669"/>
    <property type="project" value="TreeGrafter"/>
</dbReference>
<protein>
    <submittedName>
        <fullName evidence="3">Unannotated protein</fullName>
    </submittedName>
</protein>